<dbReference type="PROSITE" id="PS50828">
    <property type="entry name" value="SMR"/>
    <property type="match status" value="1"/>
</dbReference>
<sequence length="184" mass="20495">MSGRDRKLSADERILWGKVARSTTPMKNRRDDLEKWLEPVPAVPDEEPRIVKQADAFRQPAAPREGKTVSPPPPFDRPQRRKLEKGRIPIEARIDLHGLFQAEAYSMLLSFLAHAHGRGMRHVLVITGKGASHGSEGVLARSVPAWLATPPFRAMVSGHDVASRRHGGEGALYIRLRRHAGRVS</sequence>
<evidence type="ECO:0000256" key="1">
    <source>
        <dbReference type="SAM" id="MobiDB-lite"/>
    </source>
</evidence>
<dbReference type="InterPro" id="IPR002625">
    <property type="entry name" value="Smr_dom"/>
</dbReference>
<dbReference type="Proteomes" id="UP000221168">
    <property type="component" value="Unassembled WGS sequence"/>
</dbReference>
<organism evidence="3 4">
    <name type="scientific">Zhengella mangrovi</name>
    <dbReference type="NCBI Taxonomy" id="1982044"/>
    <lineage>
        <taxon>Bacteria</taxon>
        <taxon>Pseudomonadati</taxon>
        <taxon>Pseudomonadota</taxon>
        <taxon>Alphaproteobacteria</taxon>
        <taxon>Hyphomicrobiales</taxon>
        <taxon>Notoacmeibacteraceae</taxon>
        <taxon>Zhengella</taxon>
    </lineage>
</organism>
<dbReference type="EMBL" id="PDVP01000001">
    <property type="protein sequence ID" value="PHP68624.1"/>
    <property type="molecule type" value="Genomic_DNA"/>
</dbReference>
<evidence type="ECO:0000259" key="2">
    <source>
        <dbReference type="PROSITE" id="PS50828"/>
    </source>
</evidence>
<comment type="caution">
    <text evidence="3">The sequence shown here is derived from an EMBL/GenBank/DDBJ whole genome shotgun (WGS) entry which is preliminary data.</text>
</comment>
<dbReference type="InterPro" id="IPR036063">
    <property type="entry name" value="Smr_dom_sf"/>
</dbReference>
<dbReference type="RefSeq" id="WP_099302872.1">
    <property type="nucleotide sequence ID" value="NZ_PDVP01000001.1"/>
</dbReference>
<evidence type="ECO:0000313" key="3">
    <source>
        <dbReference type="EMBL" id="PHP68624.1"/>
    </source>
</evidence>
<feature type="domain" description="Smr" evidence="2">
    <location>
        <begin position="94"/>
        <end position="177"/>
    </location>
</feature>
<dbReference type="SMART" id="SM00463">
    <property type="entry name" value="SMR"/>
    <property type="match status" value="1"/>
</dbReference>
<dbReference type="Gene3D" id="3.30.1370.110">
    <property type="match status" value="1"/>
</dbReference>
<reference evidence="3 4" key="1">
    <citation type="submission" date="2017-10" db="EMBL/GenBank/DDBJ databases">
        <title>Sedimentibacterium mangrovi gen. nov., sp. nov., a novel member of family Phyllobacteriacea isolated from mangrove sediment.</title>
        <authorList>
            <person name="Liao H."/>
            <person name="Tian Y."/>
        </authorList>
    </citation>
    <scope>NUCLEOTIDE SEQUENCE [LARGE SCALE GENOMIC DNA]</scope>
    <source>
        <strain evidence="3 4">X9-2-2</strain>
    </source>
</reference>
<dbReference type="Pfam" id="PF01713">
    <property type="entry name" value="Smr"/>
    <property type="match status" value="1"/>
</dbReference>
<name>A0A2G1QT45_9HYPH</name>
<feature type="region of interest" description="Disordered" evidence="1">
    <location>
        <begin position="56"/>
        <end position="80"/>
    </location>
</feature>
<dbReference type="PANTHER" id="PTHR35562">
    <property type="entry name" value="DNA ENDONUCLEASE SMRA-RELATED"/>
    <property type="match status" value="1"/>
</dbReference>
<proteinExistence type="predicted"/>
<dbReference type="PANTHER" id="PTHR35562:SF2">
    <property type="entry name" value="DNA ENDONUCLEASE SMRA-RELATED"/>
    <property type="match status" value="1"/>
</dbReference>
<dbReference type="OrthoDB" id="7165597at2"/>
<protein>
    <submittedName>
        <fullName evidence="3">DNA mismatch repair protein MutS</fullName>
    </submittedName>
</protein>
<accession>A0A2G1QT45</accession>
<evidence type="ECO:0000313" key="4">
    <source>
        <dbReference type="Proteomes" id="UP000221168"/>
    </source>
</evidence>
<gene>
    <name evidence="3" type="ORF">CSC94_01055</name>
</gene>
<dbReference type="SUPFAM" id="SSF160443">
    <property type="entry name" value="SMR domain-like"/>
    <property type="match status" value="1"/>
</dbReference>
<keyword evidence="4" id="KW-1185">Reference proteome</keyword>
<dbReference type="AlphaFoldDB" id="A0A2G1QT45"/>